<evidence type="ECO:0000313" key="2">
    <source>
        <dbReference type="EMBL" id="SHO74025.1"/>
    </source>
</evidence>
<dbReference type="OrthoDB" id="6678638at2"/>
<accession>A0A1M7ZYS9</accession>
<sequence length="398" mass="46773">MKCLPILLSLISAISFGLAIYFIFMNTNQFSNKIKHNKTIIVSLILLAISLVIIGFTIDYIIDIYKEPQDFKKDFSKIGTYGDFFGGILNPILAFIGIIAASLAFYAQYEANKQVQVQFEEQKKNDYVQKFESNFYNLLSIHHQIVSDIDLKTKKIFHFNKELESFIKENKFVDESFAENIIIESESSSRDAFVYIFDLLDYFLWIDMEIYYGNDVEYIKGNIKDVNKFHNIFKNKYEIKCNGHILVSKFPDIYNTIYSAVSSDLGHYFRNLYRIVKYIDNANFSSNLIQDYKIKYDYTSILRAQISDAELKILFLNCIYYHGNEKFKPLLEKYTFFKIINRANEENNFFKNYSPLYKEEAFINSKNDSIIKEILDQKNFEKVIIKRIVETSGEVEQA</sequence>
<keyword evidence="1" id="KW-0472">Membrane</keyword>
<dbReference type="AlphaFoldDB" id="A0A1M7ZYS9"/>
<protein>
    <submittedName>
        <fullName evidence="2">Putative phage abortive infection protein</fullName>
    </submittedName>
</protein>
<keyword evidence="1" id="KW-1133">Transmembrane helix</keyword>
<feature type="transmembrane region" description="Helical" evidence="1">
    <location>
        <begin position="39"/>
        <end position="62"/>
    </location>
</feature>
<dbReference type="STRING" id="416016.SAMN05443547_2405"/>
<evidence type="ECO:0000256" key="1">
    <source>
        <dbReference type="SAM" id="Phobius"/>
    </source>
</evidence>
<proteinExistence type="predicted"/>
<name>A0A1M7ZYS9_9FLAO</name>
<dbReference type="EMBL" id="FRYK01000005">
    <property type="protein sequence ID" value="SHO74025.1"/>
    <property type="molecule type" value="Genomic_DNA"/>
</dbReference>
<dbReference type="RefSeq" id="WP_143165293.1">
    <property type="nucleotide sequence ID" value="NZ_FRYK01000005.1"/>
</dbReference>
<reference evidence="3" key="1">
    <citation type="submission" date="2016-12" db="EMBL/GenBank/DDBJ databases">
        <authorList>
            <person name="Varghese N."/>
            <person name="Submissions S."/>
        </authorList>
    </citation>
    <scope>NUCLEOTIDE SEQUENCE [LARGE SCALE GENOMIC DNA]</scope>
    <source>
        <strain evidence="3">DSM 18830</strain>
    </source>
</reference>
<dbReference type="Proteomes" id="UP000184611">
    <property type="component" value="Unassembled WGS sequence"/>
</dbReference>
<feature type="transmembrane region" description="Helical" evidence="1">
    <location>
        <begin position="6"/>
        <end position="27"/>
    </location>
</feature>
<evidence type="ECO:0000313" key="3">
    <source>
        <dbReference type="Proteomes" id="UP000184611"/>
    </source>
</evidence>
<organism evidence="2 3">
    <name type="scientific">Flavobacterium cucumis</name>
    <dbReference type="NCBI Taxonomy" id="416016"/>
    <lineage>
        <taxon>Bacteria</taxon>
        <taxon>Pseudomonadati</taxon>
        <taxon>Bacteroidota</taxon>
        <taxon>Flavobacteriia</taxon>
        <taxon>Flavobacteriales</taxon>
        <taxon>Flavobacteriaceae</taxon>
        <taxon>Flavobacterium</taxon>
    </lineage>
</organism>
<keyword evidence="1" id="KW-0812">Transmembrane</keyword>
<gene>
    <name evidence="2" type="ORF">SAMN05443547_2405</name>
</gene>
<feature type="transmembrane region" description="Helical" evidence="1">
    <location>
        <begin position="84"/>
        <end position="106"/>
    </location>
</feature>
<dbReference type="InterPro" id="IPR031709">
    <property type="entry name" value="PutAbiC"/>
</dbReference>
<keyword evidence="3" id="KW-1185">Reference proteome</keyword>
<dbReference type="Pfam" id="PF16872">
    <property type="entry name" value="putAbiC"/>
    <property type="match status" value="1"/>
</dbReference>